<organism evidence="1 2">
    <name type="scientific">Ancylobacter polymorphus</name>
    <dbReference type="NCBI Taxonomy" id="223390"/>
    <lineage>
        <taxon>Bacteria</taxon>
        <taxon>Pseudomonadati</taxon>
        <taxon>Pseudomonadota</taxon>
        <taxon>Alphaproteobacteria</taxon>
        <taxon>Hyphomicrobiales</taxon>
        <taxon>Xanthobacteraceae</taxon>
        <taxon>Ancylobacter</taxon>
    </lineage>
</organism>
<accession>A0A9E7A5W6</accession>
<dbReference type="AlphaFoldDB" id="A0A9E7A5W6"/>
<sequence>MAEAVTSREAGEDAIHARLRKAIEKRESAYLWVPSDAITFVPRVSPTIYGDGRALFTIATLNQRPAYWVIRACSTWGCGLDRDDAPGPDFAQMTDQIMADLEEAFGRGRCGYSGNSLFWTRKERLRNCQCEECDEKRFKARWPMVDDSGGCSWSRTDWPKGFDTVENPLSWQGNLLAGHSPHRGGAPRRAN</sequence>
<dbReference type="Proteomes" id="UP000831684">
    <property type="component" value="Chromosome"/>
</dbReference>
<name>A0A9E7A5W6_9HYPH</name>
<dbReference type="KEGG" id="apol:K9D25_15675"/>
<dbReference type="EMBL" id="CP083239">
    <property type="protein sequence ID" value="UOK70158.1"/>
    <property type="molecule type" value="Genomic_DNA"/>
</dbReference>
<protein>
    <submittedName>
        <fullName evidence="1">Uncharacterized protein</fullName>
    </submittedName>
</protein>
<dbReference type="RefSeq" id="WP_244376562.1">
    <property type="nucleotide sequence ID" value="NZ_CP083239.1"/>
</dbReference>
<proteinExistence type="predicted"/>
<gene>
    <name evidence="1" type="ORF">K9D25_15675</name>
</gene>
<reference evidence="1" key="1">
    <citation type="submission" date="2021-09" db="EMBL/GenBank/DDBJ databases">
        <title>Network and meta-omics reveal the key degrader and cooperation patterns in an efficient 1,4-dioxane-degrading microbial community.</title>
        <authorList>
            <person name="Dai C."/>
        </authorList>
    </citation>
    <scope>NUCLEOTIDE SEQUENCE</scope>
    <source>
        <strain evidence="1">ZM13</strain>
    </source>
</reference>
<evidence type="ECO:0000313" key="2">
    <source>
        <dbReference type="Proteomes" id="UP000831684"/>
    </source>
</evidence>
<evidence type="ECO:0000313" key="1">
    <source>
        <dbReference type="EMBL" id="UOK70158.1"/>
    </source>
</evidence>